<proteinExistence type="predicted"/>
<reference evidence="4 5" key="1">
    <citation type="submission" date="2020-05" db="EMBL/GenBank/DDBJ databases">
        <title>Draft genome sequence of Desulfovibrio psychrotolerans JS1T.</title>
        <authorList>
            <person name="Ueno A."/>
            <person name="Tamazawa S."/>
            <person name="Tamamura S."/>
            <person name="Murakami T."/>
            <person name="Kiyama T."/>
            <person name="Inomata H."/>
            <person name="Amano Y."/>
            <person name="Miyakawa K."/>
            <person name="Tamaki H."/>
            <person name="Naganuma T."/>
            <person name="Kaneko K."/>
        </authorList>
    </citation>
    <scope>NUCLEOTIDE SEQUENCE [LARGE SCALE GENOMIC DNA]</scope>
    <source>
        <strain evidence="4 5">JS1</strain>
    </source>
</reference>
<dbReference type="GO" id="GO:0006508">
    <property type="term" value="P:proteolysis"/>
    <property type="evidence" value="ECO:0007669"/>
    <property type="project" value="InterPro"/>
</dbReference>
<dbReference type="SUPFAM" id="SSF55166">
    <property type="entry name" value="Hedgehog/DD-peptidase"/>
    <property type="match status" value="1"/>
</dbReference>
<dbReference type="InterPro" id="IPR052179">
    <property type="entry name" value="DD-CPase-like"/>
</dbReference>
<comment type="caution">
    <text evidence="4">The sequence shown here is derived from an EMBL/GenBank/DDBJ whole genome shotgun (WGS) entry which is preliminary data.</text>
</comment>
<dbReference type="Proteomes" id="UP000503820">
    <property type="component" value="Unassembled WGS sequence"/>
</dbReference>
<dbReference type="InterPro" id="IPR006311">
    <property type="entry name" value="TAT_signal"/>
</dbReference>
<keyword evidence="2" id="KW-0732">Signal</keyword>
<dbReference type="PANTHER" id="PTHR34385:SF1">
    <property type="entry name" value="PEPTIDOGLYCAN L-ALANYL-D-GLUTAMATE ENDOPEPTIDASE CWLK"/>
    <property type="match status" value="1"/>
</dbReference>
<dbReference type="PROSITE" id="PS51318">
    <property type="entry name" value="TAT"/>
    <property type="match status" value="1"/>
</dbReference>
<dbReference type="EMBL" id="BLVP01000006">
    <property type="protein sequence ID" value="GFM36485.1"/>
    <property type="molecule type" value="Genomic_DNA"/>
</dbReference>
<dbReference type="Gene3D" id="3.30.1380.10">
    <property type="match status" value="1"/>
</dbReference>
<dbReference type="InterPro" id="IPR003709">
    <property type="entry name" value="VanY-like_core_dom"/>
</dbReference>
<keyword evidence="1" id="KW-0408">Iron</keyword>
<evidence type="ECO:0000256" key="2">
    <source>
        <dbReference type="SAM" id="SignalP"/>
    </source>
</evidence>
<dbReference type="GO" id="GO:0008233">
    <property type="term" value="F:peptidase activity"/>
    <property type="evidence" value="ECO:0007669"/>
    <property type="project" value="InterPro"/>
</dbReference>
<evidence type="ECO:0000256" key="1">
    <source>
        <dbReference type="ARBA" id="ARBA00023014"/>
    </source>
</evidence>
<evidence type="ECO:0000259" key="3">
    <source>
        <dbReference type="Pfam" id="PF02557"/>
    </source>
</evidence>
<feature type="domain" description="D-alanyl-D-alanine carboxypeptidase-like core" evidence="3">
    <location>
        <begin position="192"/>
        <end position="292"/>
    </location>
</feature>
<dbReference type="CDD" id="cd14814">
    <property type="entry name" value="Peptidase_M15"/>
    <property type="match status" value="1"/>
</dbReference>
<protein>
    <recommendedName>
        <fullName evidence="3">D-alanyl-D-alanine carboxypeptidase-like core domain-containing protein</fullName>
    </recommendedName>
</protein>
<evidence type="ECO:0000313" key="4">
    <source>
        <dbReference type="EMBL" id="GFM36485.1"/>
    </source>
</evidence>
<dbReference type="PANTHER" id="PTHR34385">
    <property type="entry name" value="D-ALANYL-D-ALANINE CARBOXYPEPTIDASE"/>
    <property type="match status" value="1"/>
</dbReference>
<dbReference type="InterPro" id="IPR009045">
    <property type="entry name" value="Zn_M74/Hedgehog-like"/>
</dbReference>
<organism evidence="4 5">
    <name type="scientific">Desulfovibrio psychrotolerans</name>
    <dbReference type="NCBI Taxonomy" id="415242"/>
    <lineage>
        <taxon>Bacteria</taxon>
        <taxon>Pseudomonadati</taxon>
        <taxon>Thermodesulfobacteriota</taxon>
        <taxon>Desulfovibrionia</taxon>
        <taxon>Desulfovibrionales</taxon>
        <taxon>Desulfovibrionaceae</taxon>
        <taxon>Desulfovibrio</taxon>
    </lineage>
</organism>
<keyword evidence="1" id="KW-0411">Iron-sulfur</keyword>
<dbReference type="GO" id="GO:0051536">
    <property type="term" value="F:iron-sulfur cluster binding"/>
    <property type="evidence" value="ECO:0007669"/>
    <property type="project" value="UniProtKB-KW"/>
</dbReference>
<dbReference type="Pfam" id="PF02557">
    <property type="entry name" value="VanY"/>
    <property type="match status" value="1"/>
</dbReference>
<feature type="chain" id="PRO_5029472494" description="D-alanyl-D-alanine carboxypeptidase-like core domain-containing protein" evidence="2">
    <location>
        <begin position="30"/>
        <end position="296"/>
    </location>
</feature>
<feature type="signal peptide" evidence="2">
    <location>
        <begin position="1"/>
        <end position="29"/>
    </location>
</feature>
<keyword evidence="1" id="KW-0479">Metal-binding</keyword>
<name>A0A7J0BTN2_9BACT</name>
<evidence type="ECO:0000313" key="5">
    <source>
        <dbReference type="Proteomes" id="UP000503820"/>
    </source>
</evidence>
<accession>A0A7J0BTN2</accession>
<dbReference type="AlphaFoldDB" id="A0A7J0BTN2"/>
<gene>
    <name evidence="4" type="ORF">DSM19430T_11690</name>
</gene>
<keyword evidence="5" id="KW-1185">Reference proteome</keyword>
<sequence>MRVKRRTFLRNLSRAAVCLPAVSALSGLAALAPRAARADRDISLFPAPQPGPYELNIRDYYTKMRHFDSPSEGDIVLNAEDHALLLSSLARMERLIAVVGHANFCLLGFDDALQYARNYPSIGAFTPAELEFLECQYYADAAVYGFYGIKTLPHLTDTLPQPDAVKVPYSGNFLFAGHPHRTWLTIHKALGDAVVLTSGVRGVMKQFHLFLNKAAQSNGNLSLASRSLAPPGYSFHGVGDFDVGQRGYGEANFTSRFTETEVFRRLEDMGYLTLRYPRENRLGVRFEPWHVKVNQA</sequence>